<dbReference type="EMBL" id="CAADFO010000050">
    <property type="protein sequence ID" value="VFK29506.1"/>
    <property type="molecule type" value="Genomic_DNA"/>
</dbReference>
<evidence type="ECO:0000256" key="1">
    <source>
        <dbReference type="SAM" id="MobiDB-lite"/>
    </source>
</evidence>
<dbReference type="EMBL" id="CAADFQ010000050">
    <property type="protein sequence ID" value="VFK33626.1"/>
    <property type="molecule type" value="Genomic_DNA"/>
</dbReference>
<evidence type="ECO:0000313" key="2">
    <source>
        <dbReference type="EMBL" id="VFK29506.1"/>
    </source>
</evidence>
<dbReference type="SUPFAM" id="SSF56024">
    <property type="entry name" value="Phospholipase D/nuclease"/>
    <property type="match status" value="1"/>
</dbReference>
<proteinExistence type="predicted"/>
<gene>
    <name evidence="2" type="ORF">BECKMB1821G_GA0114241_10504</name>
    <name evidence="4" type="ORF">BECKMB1821H_GA0114242_10523</name>
    <name evidence="3" type="ORF">BECKMB1821I_GA0114274_10503</name>
</gene>
<accession>A0A450XWI9</accession>
<evidence type="ECO:0000313" key="4">
    <source>
        <dbReference type="EMBL" id="VFK76334.1"/>
    </source>
</evidence>
<evidence type="ECO:0000313" key="3">
    <source>
        <dbReference type="EMBL" id="VFK33626.1"/>
    </source>
</evidence>
<protein>
    <submittedName>
        <fullName evidence="3">Uncharacterized protein</fullName>
    </submittedName>
</protein>
<feature type="region of interest" description="Disordered" evidence="1">
    <location>
        <begin position="512"/>
        <end position="540"/>
    </location>
</feature>
<dbReference type="CDD" id="cd00138">
    <property type="entry name" value="PLDc_SF"/>
    <property type="match status" value="1"/>
</dbReference>
<feature type="region of interest" description="Disordered" evidence="1">
    <location>
        <begin position="146"/>
        <end position="190"/>
    </location>
</feature>
<dbReference type="AlphaFoldDB" id="A0A450XWI9"/>
<organism evidence="3">
    <name type="scientific">Candidatus Kentrum sp. MB</name>
    <dbReference type="NCBI Taxonomy" id="2138164"/>
    <lineage>
        <taxon>Bacteria</taxon>
        <taxon>Pseudomonadati</taxon>
        <taxon>Pseudomonadota</taxon>
        <taxon>Gammaproteobacteria</taxon>
        <taxon>Candidatus Kentrum</taxon>
    </lineage>
</organism>
<name>A0A450XWI9_9GAMM</name>
<sequence>MTTNIPILIPGERFELDVILCPEGGLTPIERLVIRAILAGENRFESLVDLFGLGHRSMLDLISDLWKSGYLYLDIPNGTVHVSEDIREKEDAIKEKKDDLDSGWREVERVSLVHDLFADHILPVLSVPTGNANPIVVPNLKDYGSYRDVPPTRMSDEVERALARRRNRQPPSIYGQKKQKSTDKSDGNWQGFEKPMRVIGVAPRRASELTEAGQVQRWFTHVEIQLNTTDSGRFAVRVVQPDNLDARIRRDWEDKLSRFIDEQPDSAFAKRLREKAGNTSQGKHLSLSLFQEIEKLQADIAKFDTEKGYAPSAHGRWERDASGLIDRLNRHAAHRSRVDFIESENLEKTLLDAIGTAQEQLVISSPNPDHERYLSFQAALYQALGRGVRVFLLRDIRAGQEIDKKLLHAFLDLEKEGRFFWIRQRMSSRTNESFLIRDREEVIFTTARFLDKSPNTKYPFTIRVRGAEDNTPCGVAMDLLERVQRNLPEHRLVNNLRLEPSDVQTQEDYLIPGERKFPDLPRPPPEPNEANNEANNKADKDRSALYAARIDLWYRAWKDFAGELSTRHAALAREDFAELIADGEHNDLLLEILDSKSSQNLLIVSGSASFRGLTPDIQQRIQKRVEGGAEIELILGRILDKTAGNRINDLNSYAGFNAYLAPGCRGLLASDEKFLITSMDLLAPDRRPAAQRLESGVVLTGSGFISKGQRWFEKVRPKNAKPIQWMQPEERDVSLEEEDLPEKTDHFGNDIQHLFERISTARQGDGPESDSVSGIMAEWFRERTERDTYWQYLEELSKYPEPDLRRVAISTALLKATKSRKKEQDYSHWLAWLTVERWQTEKFVEALLFMEYGNPMPKERGTLPPPWIAELAVLQGGDKEAFQLALMDAQEKEKLAPEEIDALLCIAGPALLAHGTIEAHEVLLMFKDQCQSGVIDWIEPVFDYWNDTGRPLPERALHNREGAAHAKEQERTAFEQLQTAFRDANPTNLIKKEISLIQDTWKHLFSPEGEYGQIALMLAEKESVAMRKLLEHWKTKHMTPEKIMDDASKQVWIANGSIPTRDKRIKEQRNKRSKYLDKLNTLASAMQAWIETQDSLVQMEDTLFVERADQLANKLRISSSKIDGLLSVWREARDFRAPLLHCWHERMREILGV</sequence>
<reference evidence="3" key="1">
    <citation type="submission" date="2019-02" db="EMBL/GenBank/DDBJ databases">
        <authorList>
            <person name="Gruber-Vodicka R. H."/>
            <person name="Seah K. B. B."/>
        </authorList>
    </citation>
    <scope>NUCLEOTIDE SEQUENCE</scope>
    <source>
        <strain evidence="2">BECK_BZ197</strain>
        <strain evidence="4">BECK_BZ198</strain>
        <strain evidence="3">BECK_BZ199</strain>
    </source>
</reference>
<dbReference type="EMBL" id="CAADGH010000052">
    <property type="protein sequence ID" value="VFK76334.1"/>
    <property type="molecule type" value="Genomic_DNA"/>
</dbReference>